<evidence type="ECO:0000313" key="2">
    <source>
        <dbReference type="Proteomes" id="UP000257109"/>
    </source>
</evidence>
<accession>A0A371EC93</accession>
<organism evidence="1 2">
    <name type="scientific">Mucuna pruriens</name>
    <name type="common">Velvet bean</name>
    <name type="synonym">Dolichos pruriens</name>
    <dbReference type="NCBI Taxonomy" id="157652"/>
    <lineage>
        <taxon>Eukaryota</taxon>
        <taxon>Viridiplantae</taxon>
        <taxon>Streptophyta</taxon>
        <taxon>Embryophyta</taxon>
        <taxon>Tracheophyta</taxon>
        <taxon>Spermatophyta</taxon>
        <taxon>Magnoliopsida</taxon>
        <taxon>eudicotyledons</taxon>
        <taxon>Gunneridae</taxon>
        <taxon>Pentapetalae</taxon>
        <taxon>rosids</taxon>
        <taxon>fabids</taxon>
        <taxon>Fabales</taxon>
        <taxon>Fabaceae</taxon>
        <taxon>Papilionoideae</taxon>
        <taxon>50 kb inversion clade</taxon>
        <taxon>NPAAA clade</taxon>
        <taxon>indigoferoid/millettioid clade</taxon>
        <taxon>Phaseoleae</taxon>
        <taxon>Mucuna</taxon>
    </lineage>
</organism>
<gene>
    <name evidence="1" type="ORF">CR513_57889</name>
</gene>
<sequence>MHNEKKDWDKGKTTMIVISQNDMFYTFDFPKTNIIIRHYLDGGLSQHRNHANKKEQRNKKKHELVGIEYQYFSTNK</sequence>
<dbReference type="Proteomes" id="UP000257109">
    <property type="component" value="Unassembled WGS sequence"/>
</dbReference>
<evidence type="ECO:0000313" key="1">
    <source>
        <dbReference type="EMBL" id="RDX63653.1"/>
    </source>
</evidence>
<comment type="caution">
    <text evidence="1">The sequence shown here is derived from an EMBL/GenBank/DDBJ whole genome shotgun (WGS) entry which is preliminary data.</text>
</comment>
<reference evidence="1" key="1">
    <citation type="submission" date="2018-05" db="EMBL/GenBank/DDBJ databases">
        <title>Draft genome of Mucuna pruriens seed.</title>
        <authorList>
            <person name="Nnadi N.E."/>
            <person name="Vos R."/>
            <person name="Hasami M.H."/>
            <person name="Devisetty U.K."/>
            <person name="Aguiy J.C."/>
        </authorList>
    </citation>
    <scope>NUCLEOTIDE SEQUENCE [LARGE SCALE GENOMIC DNA]</scope>
    <source>
        <strain evidence="1">JCA_2017</strain>
    </source>
</reference>
<dbReference type="AlphaFoldDB" id="A0A371EC93"/>
<proteinExistence type="predicted"/>
<keyword evidence="2" id="KW-1185">Reference proteome</keyword>
<feature type="non-terminal residue" evidence="1">
    <location>
        <position position="1"/>
    </location>
</feature>
<name>A0A371EC93_MUCPR</name>
<protein>
    <submittedName>
        <fullName evidence="1">Uncharacterized protein</fullName>
    </submittedName>
</protein>
<dbReference type="EMBL" id="QJKJ01014778">
    <property type="protein sequence ID" value="RDX63653.1"/>
    <property type="molecule type" value="Genomic_DNA"/>
</dbReference>